<dbReference type="GO" id="GO:0010124">
    <property type="term" value="P:phenylacetate catabolic process"/>
    <property type="evidence" value="ECO:0007669"/>
    <property type="project" value="InterPro"/>
</dbReference>
<dbReference type="EMBL" id="FODV01000038">
    <property type="protein sequence ID" value="SEP30076.1"/>
    <property type="molecule type" value="Genomic_DNA"/>
</dbReference>
<accession>A0A1H8WR40</accession>
<dbReference type="InterPro" id="IPR009078">
    <property type="entry name" value="Ferritin-like_SF"/>
</dbReference>
<dbReference type="InterPro" id="IPR012347">
    <property type="entry name" value="Ferritin-like"/>
</dbReference>
<protein>
    <submittedName>
        <fullName evidence="1">Ring-1,2-phenylacetyl-CoA epoxidase subunit PaaC</fullName>
    </submittedName>
</protein>
<evidence type="ECO:0000313" key="2">
    <source>
        <dbReference type="Proteomes" id="UP000199126"/>
    </source>
</evidence>
<proteinExistence type="predicted"/>
<dbReference type="InterPro" id="IPR007814">
    <property type="entry name" value="PaaA_PaaC"/>
</dbReference>
<dbReference type="SUPFAM" id="SSF47240">
    <property type="entry name" value="Ferritin-like"/>
    <property type="match status" value="1"/>
</dbReference>
<sequence>MAAADEQSLDSMETLSERQREAVQTELFQLADDELVLADRYTEWQVRAPTIESDLAIANIAQDELGHARLWYDLLEDFGYSESDLIWERDGSDFKHATLVELPFGDGDWADCIVRGYFYDTAEHLRLNALADSSFEPLANRVGKVLDEEDYHIEHARSWLQRVATSDESRERIQDTVDRLFPYALALFEPGDEAVEAAVVEEGIRSEPLAELREEWHDQVSEFLESIGVGVSQLDFPEQYDTHVSPDNLPDHLGRDGDHTEHWDVLFAEMTNAYRELDRTSTAHFMQDPADE</sequence>
<dbReference type="RefSeq" id="WP_089828044.1">
    <property type="nucleotide sequence ID" value="NZ_FODV01000038.1"/>
</dbReference>
<name>A0A1H8WR40_9EURY</name>
<dbReference type="OrthoDB" id="304275at2157"/>
<dbReference type="AlphaFoldDB" id="A0A1H8WR40"/>
<dbReference type="Proteomes" id="UP000199126">
    <property type="component" value="Unassembled WGS sequence"/>
</dbReference>
<dbReference type="GO" id="GO:0005829">
    <property type="term" value="C:cytosol"/>
    <property type="evidence" value="ECO:0007669"/>
    <property type="project" value="TreeGrafter"/>
</dbReference>
<reference evidence="2" key="1">
    <citation type="submission" date="2016-10" db="EMBL/GenBank/DDBJ databases">
        <authorList>
            <person name="Varghese N."/>
            <person name="Submissions S."/>
        </authorList>
    </citation>
    <scope>NUCLEOTIDE SEQUENCE [LARGE SCALE GENOMIC DNA]</scope>
    <source>
        <strain evidence="2">CGMCC 1.10121</strain>
    </source>
</reference>
<dbReference type="InterPro" id="IPR011882">
    <property type="entry name" value="PaaC"/>
</dbReference>
<dbReference type="PANTHER" id="PTHR30458:SF0">
    <property type="entry name" value="1,2-PHENYLACETYL-COA EPOXIDASE, SUBUNIT C"/>
    <property type="match status" value="1"/>
</dbReference>
<evidence type="ECO:0000313" key="1">
    <source>
        <dbReference type="EMBL" id="SEP30076.1"/>
    </source>
</evidence>
<gene>
    <name evidence="1" type="ORF">SAMN04487948_13812</name>
</gene>
<dbReference type="Pfam" id="PF05138">
    <property type="entry name" value="PaaA_PaaC"/>
    <property type="match status" value="1"/>
</dbReference>
<dbReference type="InterPro" id="IPR052703">
    <property type="entry name" value="Aromatic_CoA_ox/epox"/>
</dbReference>
<dbReference type="PANTHER" id="PTHR30458">
    <property type="entry name" value="PHENYLACETIC ACID DEGRADATION PROTEIN PAA"/>
    <property type="match status" value="1"/>
</dbReference>
<organism evidence="1 2">
    <name type="scientific">Halogranum amylolyticum</name>
    <dbReference type="NCBI Taxonomy" id="660520"/>
    <lineage>
        <taxon>Archaea</taxon>
        <taxon>Methanobacteriati</taxon>
        <taxon>Methanobacteriota</taxon>
        <taxon>Stenosarchaea group</taxon>
        <taxon>Halobacteria</taxon>
        <taxon>Halobacteriales</taxon>
        <taxon>Haloferacaceae</taxon>
    </lineage>
</organism>
<keyword evidence="2" id="KW-1185">Reference proteome</keyword>
<dbReference type="NCBIfam" id="TIGR02158">
    <property type="entry name" value="PA_CoA_Oxy3"/>
    <property type="match status" value="1"/>
</dbReference>
<dbReference type="Gene3D" id="1.20.1260.10">
    <property type="match status" value="1"/>
</dbReference>